<comment type="caution">
    <text evidence="1">The sequence shown here is derived from an EMBL/GenBank/DDBJ whole genome shotgun (WGS) entry which is preliminary data.</text>
</comment>
<protein>
    <submittedName>
        <fullName evidence="1">Uncharacterized protein</fullName>
    </submittedName>
</protein>
<name>A0A0F9FFJ7_9ZZZZ</name>
<accession>A0A0F9FFJ7</accession>
<proteinExistence type="predicted"/>
<organism evidence="1">
    <name type="scientific">marine sediment metagenome</name>
    <dbReference type="NCBI Taxonomy" id="412755"/>
    <lineage>
        <taxon>unclassified sequences</taxon>
        <taxon>metagenomes</taxon>
        <taxon>ecological metagenomes</taxon>
    </lineage>
</organism>
<reference evidence="1" key="1">
    <citation type="journal article" date="2015" name="Nature">
        <title>Complex archaea that bridge the gap between prokaryotes and eukaryotes.</title>
        <authorList>
            <person name="Spang A."/>
            <person name="Saw J.H."/>
            <person name="Jorgensen S.L."/>
            <person name="Zaremba-Niedzwiedzka K."/>
            <person name="Martijn J."/>
            <person name="Lind A.E."/>
            <person name="van Eijk R."/>
            <person name="Schleper C."/>
            <person name="Guy L."/>
            <person name="Ettema T.J."/>
        </authorList>
    </citation>
    <scope>NUCLEOTIDE SEQUENCE</scope>
</reference>
<evidence type="ECO:0000313" key="1">
    <source>
        <dbReference type="EMBL" id="KKL56025.1"/>
    </source>
</evidence>
<dbReference type="AlphaFoldDB" id="A0A0F9FFJ7"/>
<feature type="non-terminal residue" evidence="1">
    <location>
        <position position="1"/>
    </location>
</feature>
<dbReference type="EMBL" id="LAZR01030635">
    <property type="protein sequence ID" value="KKL56025.1"/>
    <property type="molecule type" value="Genomic_DNA"/>
</dbReference>
<gene>
    <name evidence="1" type="ORF">LCGC14_2249560</name>
</gene>
<sequence length="37" mass="4177">AYMESVCSYLSGLPMKGRRKPCEFKDTMAFFNKALGV</sequence>